<reference evidence="1 2" key="1">
    <citation type="journal article" date="2015" name="Genome Announc.">
        <title>Draft Genome Sequence of Burkholderia sp. Strain PML1(12), an Ectomycorrhizosphere-Inhabiting Bacterium with Effective Mineral-Weathering Ability.</title>
        <authorList>
            <person name="Uroz S."/>
            <person name="Oger P."/>
        </authorList>
    </citation>
    <scope>NUCLEOTIDE SEQUENCE [LARGE SCALE GENOMIC DNA]</scope>
    <source>
        <strain evidence="2">PML1(12)</strain>
    </source>
</reference>
<proteinExistence type="predicted"/>
<organism evidence="1 2">
    <name type="scientific">Caballeronia mineralivorans PML1(12)</name>
    <dbReference type="NCBI Taxonomy" id="908627"/>
    <lineage>
        <taxon>Bacteria</taxon>
        <taxon>Pseudomonadati</taxon>
        <taxon>Pseudomonadota</taxon>
        <taxon>Betaproteobacteria</taxon>
        <taxon>Burkholderiales</taxon>
        <taxon>Burkholderiaceae</taxon>
        <taxon>Caballeronia</taxon>
    </lineage>
</organism>
<dbReference type="Proteomes" id="UP000035963">
    <property type="component" value="Unassembled WGS sequence"/>
</dbReference>
<dbReference type="AlphaFoldDB" id="A0A0J1CUW3"/>
<name>A0A0J1CUW3_9BURK</name>
<evidence type="ECO:0000313" key="1">
    <source>
        <dbReference type="EMBL" id="KLU24395.1"/>
    </source>
</evidence>
<comment type="caution">
    <text evidence="1">The sequence shown here is derived from an EMBL/GenBank/DDBJ whole genome shotgun (WGS) entry which is preliminary data.</text>
</comment>
<protein>
    <submittedName>
        <fullName evidence="1">Uncharacterized protein</fullName>
    </submittedName>
</protein>
<dbReference type="PATRIC" id="fig|908627.4.peg.4546"/>
<keyword evidence="2" id="KW-1185">Reference proteome</keyword>
<accession>A0A0J1CUW3</accession>
<sequence length="82" mass="8739">MAAIEKRARWRGSSAQAVNAAIAVLGITLLLVALACSVSSTRANNTRCLQAFASDQHRTLEAFLRDPALQDSLGSAIDHCSR</sequence>
<gene>
    <name evidence="1" type="ORF">EOS_20290</name>
</gene>
<evidence type="ECO:0000313" key="2">
    <source>
        <dbReference type="Proteomes" id="UP000035963"/>
    </source>
</evidence>
<dbReference type="EMBL" id="AEJF01000126">
    <property type="protein sequence ID" value="KLU24395.1"/>
    <property type="molecule type" value="Genomic_DNA"/>
</dbReference>